<feature type="compositionally biased region" description="Low complexity" evidence="1">
    <location>
        <begin position="104"/>
        <end position="113"/>
    </location>
</feature>
<sequence length="130" mass="14881">MLTADIHYIYSSHVSISVTFLKSRSKKNSFEAYQNNMNDIILESFFLVIRRTIIKPGNRTTSALPSHSGSIQERLPRQLEYRGWSSNSHPWHQPNPSRKGYVPSSSGTTYSTSPLRPRWAQGLDYLSSDF</sequence>
<feature type="region of interest" description="Disordered" evidence="1">
    <location>
        <begin position="85"/>
        <end position="113"/>
    </location>
</feature>
<feature type="compositionally biased region" description="Polar residues" evidence="1">
    <location>
        <begin position="85"/>
        <end position="96"/>
    </location>
</feature>
<keyword evidence="3" id="KW-1185">Reference proteome</keyword>
<reference evidence="2 3" key="1">
    <citation type="journal article" date="2019" name="Sci. Rep.">
        <title>Orb-weaving spider Araneus ventricosus genome elucidates the spidroin gene catalogue.</title>
        <authorList>
            <person name="Kono N."/>
            <person name="Nakamura H."/>
            <person name="Ohtoshi R."/>
            <person name="Moran D.A.P."/>
            <person name="Shinohara A."/>
            <person name="Yoshida Y."/>
            <person name="Fujiwara M."/>
            <person name="Mori M."/>
            <person name="Tomita M."/>
            <person name="Arakawa K."/>
        </authorList>
    </citation>
    <scope>NUCLEOTIDE SEQUENCE [LARGE SCALE GENOMIC DNA]</scope>
</reference>
<dbReference type="EMBL" id="BGPR01010729">
    <property type="protein sequence ID" value="GBN47714.1"/>
    <property type="molecule type" value="Genomic_DNA"/>
</dbReference>
<protein>
    <submittedName>
        <fullName evidence="2">Uncharacterized protein</fullName>
    </submittedName>
</protein>
<dbReference type="AlphaFoldDB" id="A0A4Y2P8H6"/>
<evidence type="ECO:0000256" key="1">
    <source>
        <dbReference type="SAM" id="MobiDB-lite"/>
    </source>
</evidence>
<name>A0A4Y2P8H6_ARAVE</name>
<evidence type="ECO:0000313" key="2">
    <source>
        <dbReference type="EMBL" id="GBN47714.1"/>
    </source>
</evidence>
<accession>A0A4Y2P8H6</accession>
<organism evidence="2 3">
    <name type="scientific">Araneus ventricosus</name>
    <name type="common">Orbweaver spider</name>
    <name type="synonym">Epeira ventricosa</name>
    <dbReference type="NCBI Taxonomy" id="182803"/>
    <lineage>
        <taxon>Eukaryota</taxon>
        <taxon>Metazoa</taxon>
        <taxon>Ecdysozoa</taxon>
        <taxon>Arthropoda</taxon>
        <taxon>Chelicerata</taxon>
        <taxon>Arachnida</taxon>
        <taxon>Araneae</taxon>
        <taxon>Araneomorphae</taxon>
        <taxon>Entelegynae</taxon>
        <taxon>Araneoidea</taxon>
        <taxon>Araneidae</taxon>
        <taxon>Araneus</taxon>
    </lineage>
</organism>
<proteinExistence type="predicted"/>
<comment type="caution">
    <text evidence="2">The sequence shown here is derived from an EMBL/GenBank/DDBJ whole genome shotgun (WGS) entry which is preliminary data.</text>
</comment>
<dbReference type="Proteomes" id="UP000499080">
    <property type="component" value="Unassembled WGS sequence"/>
</dbReference>
<evidence type="ECO:0000313" key="3">
    <source>
        <dbReference type="Proteomes" id="UP000499080"/>
    </source>
</evidence>
<gene>
    <name evidence="2" type="ORF">AVEN_132827_1</name>
</gene>